<proteinExistence type="predicted"/>
<feature type="region of interest" description="Disordered" evidence="1">
    <location>
        <begin position="112"/>
        <end position="132"/>
    </location>
</feature>
<sequence length="203" mass="21539">MRRAGERRRDARHFAFTSLHLIVPPPRRTRGPASRSARDATDRVAILLKNTATPVPAGTDSCAPIHAAVEPPNENTVRGSDLRGSARGRANAAQLEIVVGPARYTVFDGRARRRTSPHSNGATGNHLQVLGSGAAGPVRPGVVKRSLAGAGLRGFAQRAGRRRTGPLRTALCATGDARFGTSEPLTGRFRLRSHHPTSSLSAL</sequence>
<reference evidence="2 3" key="1">
    <citation type="submission" date="2020-08" db="EMBL/GenBank/DDBJ databases">
        <title>Genomic Encyclopedia of Type Strains, Phase IV (KMG-IV): sequencing the most valuable type-strain genomes for metagenomic binning, comparative biology and taxonomic classification.</title>
        <authorList>
            <person name="Goeker M."/>
        </authorList>
    </citation>
    <scope>NUCLEOTIDE SEQUENCE [LARGE SCALE GENOMIC DNA]</scope>
    <source>
        <strain evidence="2 3">DSM 100211</strain>
    </source>
</reference>
<gene>
    <name evidence="2" type="ORF">GGQ64_002289</name>
</gene>
<evidence type="ECO:0000313" key="3">
    <source>
        <dbReference type="Proteomes" id="UP000574761"/>
    </source>
</evidence>
<accession>A0A7W6GKN4</accession>
<feature type="compositionally biased region" description="Polar residues" evidence="1">
    <location>
        <begin position="117"/>
        <end position="126"/>
    </location>
</feature>
<evidence type="ECO:0000313" key="2">
    <source>
        <dbReference type="EMBL" id="MBB3977089.1"/>
    </source>
</evidence>
<comment type="caution">
    <text evidence="2">The sequence shown here is derived from an EMBL/GenBank/DDBJ whole genome shotgun (WGS) entry which is preliminary data.</text>
</comment>
<evidence type="ECO:0000256" key="1">
    <source>
        <dbReference type="SAM" id="MobiDB-lite"/>
    </source>
</evidence>
<name>A0A7W6GKN4_9HYPH</name>
<keyword evidence="3" id="KW-1185">Reference proteome</keyword>
<protein>
    <submittedName>
        <fullName evidence="2">Uncharacterized protein</fullName>
    </submittedName>
</protein>
<dbReference type="EMBL" id="JACIEE010000004">
    <property type="protein sequence ID" value="MBB3977089.1"/>
    <property type="molecule type" value="Genomic_DNA"/>
</dbReference>
<organism evidence="2 3">
    <name type="scientific">Mycoplana azooxidifex</name>
    <dbReference type="NCBI Taxonomy" id="1636188"/>
    <lineage>
        <taxon>Bacteria</taxon>
        <taxon>Pseudomonadati</taxon>
        <taxon>Pseudomonadota</taxon>
        <taxon>Alphaproteobacteria</taxon>
        <taxon>Hyphomicrobiales</taxon>
        <taxon>Rhizobiaceae</taxon>
        <taxon>Mycoplana</taxon>
    </lineage>
</organism>
<dbReference type="Proteomes" id="UP000574761">
    <property type="component" value="Unassembled WGS sequence"/>
</dbReference>
<dbReference type="AlphaFoldDB" id="A0A7W6GKN4"/>